<dbReference type="Proteomes" id="UP000030185">
    <property type="component" value="Unassembled WGS sequence"/>
</dbReference>
<reference evidence="1 2" key="1">
    <citation type="submission" date="2014-09" db="EMBL/GenBank/DDBJ databases">
        <title>Sporocytophaga myxococcoides PG-01 genome sequencing.</title>
        <authorList>
            <person name="Liu L."/>
            <person name="Gao P.J."/>
            <person name="Chen G.J."/>
            <person name="Wang L.S."/>
        </authorList>
    </citation>
    <scope>NUCLEOTIDE SEQUENCE [LARGE SCALE GENOMIC DNA]</scope>
    <source>
        <strain evidence="1 2">PG-01</strain>
    </source>
</reference>
<evidence type="ECO:0000313" key="2">
    <source>
        <dbReference type="Proteomes" id="UP000030185"/>
    </source>
</evidence>
<dbReference type="eggNOG" id="ENOG5033E39">
    <property type="taxonomic scope" value="Bacteria"/>
</dbReference>
<dbReference type="AlphaFoldDB" id="A0A098LK97"/>
<name>A0A098LK97_9BACT</name>
<proteinExistence type="predicted"/>
<dbReference type="PROSITE" id="PS51257">
    <property type="entry name" value="PROKAR_LIPOPROTEIN"/>
    <property type="match status" value="1"/>
</dbReference>
<gene>
    <name evidence="1" type="ORF">MYP_4620</name>
</gene>
<comment type="caution">
    <text evidence="1">The sequence shown here is derived from an EMBL/GenBank/DDBJ whole genome shotgun (WGS) entry which is preliminary data.</text>
</comment>
<sequence length="204" mass="23597">MRTITYGFFFFFILSIMTSCKEKGSKVEPEFKLASPDNLDDNEYQIYSVILNENFEGNELLVEQKTSSLRLIINSNYYETLKAENLNLDTAIFVDFDAKNSSTYYLNNKFETPTKSVTLISEEEKKYFASSQDPNNGWDAFHKKYPKSNGIIQFSRIGFNVDKNQAIVEVSRYYASLGASGHLIYLVRENNSWRIIKTINTWVS</sequence>
<keyword evidence="2" id="KW-1185">Reference proteome</keyword>
<evidence type="ECO:0000313" key="1">
    <source>
        <dbReference type="EMBL" id="GAL87390.1"/>
    </source>
</evidence>
<organism evidence="1 2">
    <name type="scientific">Sporocytophaga myxococcoides</name>
    <dbReference type="NCBI Taxonomy" id="153721"/>
    <lineage>
        <taxon>Bacteria</taxon>
        <taxon>Pseudomonadati</taxon>
        <taxon>Bacteroidota</taxon>
        <taxon>Cytophagia</taxon>
        <taxon>Cytophagales</taxon>
        <taxon>Cytophagaceae</taxon>
        <taxon>Sporocytophaga</taxon>
    </lineage>
</organism>
<accession>A0A098LK97</accession>
<protein>
    <submittedName>
        <fullName evidence="1">Uncharacterized protein</fullName>
    </submittedName>
</protein>
<dbReference type="RefSeq" id="WP_045468719.1">
    <property type="nucleotide sequence ID" value="NZ_BBLT01000012.1"/>
</dbReference>
<dbReference type="OrthoDB" id="1449607at2"/>
<dbReference type="EMBL" id="BBLT01000012">
    <property type="protein sequence ID" value="GAL87390.1"/>
    <property type="molecule type" value="Genomic_DNA"/>
</dbReference>